<dbReference type="PANTHER" id="PTHR38681:SF1">
    <property type="entry name" value="RETROVIRUS-RELATED POL POLYPROTEIN FROM TRANSPOSON 412-LIKE PROTEIN"/>
    <property type="match status" value="1"/>
</dbReference>
<sequence>MCVGLGIHKIRTMPYHPLSHGLVECTHQSLKATLMAHLTPHWTQVLPFVLLGLHSVIKKDINATAAELVYSTTIRLPSDFFQDTGTNNASEFAQQLKQTMNNVKPVRTSSH</sequence>
<evidence type="ECO:0000313" key="2">
    <source>
        <dbReference type="Proteomes" id="UP000887116"/>
    </source>
</evidence>
<dbReference type="InterPro" id="IPR036397">
    <property type="entry name" value="RNaseH_sf"/>
</dbReference>
<protein>
    <recommendedName>
        <fullName evidence="3">Integrase catalytic domain-containing protein</fullName>
    </recommendedName>
</protein>
<evidence type="ECO:0000313" key="1">
    <source>
        <dbReference type="EMBL" id="GFR10272.1"/>
    </source>
</evidence>
<organism evidence="1 2">
    <name type="scientific">Trichonephila clavata</name>
    <name type="common">Joro spider</name>
    <name type="synonym">Nephila clavata</name>
    <dbReference type="NCBI Taxonomy" id="2740835"/>
    <lineage>
        <taxon>Eukaryota</taxon>
        <taxon>Metazoa</taxon>
        <taxon>Ecdysozoa</taxon>
        <taxon>Arthropoda</taxon>
        <taxon>Chelicerata</taxon>
        <taxon>Arachnida</taxon>
        <taxon>Araneae</taxon>
        <taxon>Araneomorphae</taxon>
        <taxon>Entelegynae</taxon>
        <taxon>Araneoidea</taxon>
        <taxon>Nephilidae</taxon>
        <taxon>Trichonephila</taxon>
    </lineage>
</organism>
<dbReference type="AlphaFoldDB" id="A0A8X6LJ53"/>
<gene>
    <name evidence="1" type="primary">M514_27162</name>
    <name evidence="1" type="ORF">TNCT_140761</name>
</gene>
<dbReference type="Gene3D" id="3.30.420.10">
    <property type="entry name" value="Ribonuclease H-like superfamily/Ribonuclease H"/>
    <property type="match status" value="1"/>
</dbReference>
<name>A0A8X6LJ53_TRICU</name>
<dbReference type="Proteomes" id="UP000887116">
    <property type="component" value="Unassembled WGS sequence"/>
</dbReference>
<dbReference type="GO" id="GO:0003676">
    <property type="term" value="F:nucleic acid binding"/>
    <property type="evidence" value="ECO:0007669"/>
    <property type="project" value="InterPro"/>
</dbReference>
<proteinExistence type="predicted"/>
<reference evidence="1" key="1">
    <citation type="submission" date="2020-07" db="EMBL/GenBank/DDBJ databases">
        <title>Multicomponent nature underlies the extraordinary mechanical properties of spider dragline silk.</title>
        <authorList>
            <person name="Kono N."/>
            <person name="Nakamura H."/>
            <person name="Mori M."/>
            <person name="Yoshida Y."/>
            <person name="Ohtoshi R."/>
            <person name="Malay A.D."/>
            <person name="Moran D.A.P."/>
            <person name="Tomita M."/>
            <person name="Numata K."/>
            <person name="Arakawa K."/>
        </authorList>
    </citation>
    <scope>NUCLEOTIDE SEQUENCE</scope>
</reference>
<dbReference type="EMBL" id="BMAO01006660">
    <property type="protein sequence ID" value="GFR10272.1"/>
    <property type="molecule type" value="Genomic_DNA"/>
</dbReference>
<keyword evidence="2" id="KW-1185">Reference proteome</keyword>
<accession>A0A8X6LJ53</accession>
<comment type="caution">
    <text evidence="1">The sequence shown here is derived from an EMBL/GenBank/DDBJ whole genome shotgun (WGS) entry which is preliminary data.</text>
</comment>
<dbReference type="SUPFAM" id="SSF53098">
    <property type="entry name" value="Ribonuclease H-like"/>
    <property type="match status" value="1"/>
</dbReference>
<dbReference type="InterPro" id="IPR012337">
    <property type="entry name" value="RNaseH-like_sf"/>
</dbReference>
<dbReference type="PANTHER" id="PTHR38681">
    <property type="entry name" value="RETROVIRUS-RELATED POL POLYPROTEIN FROM TRANSPOSON 412-LIKE PROTEIN-RELATED"/>
    <property type="match status" value="1"/>
</dbReference>
<evidence type="ECO:0008006" key="3">
    <source>
        <dbReference type="Google" id="ProtNLM"/>
    </source>
</evidence>
<dbReference type="OrthoDB" id="8067857at2759"/>